<proteinExistence type="predicted"/>
<dbReference type="CDD" id="cd02199">
    <property type="entry name" value="YjgF_YER057c_UK114_like_1"/>
    <property type="match status" value="1"/>
</dbReference>
<dbReference type="Proteomes" id="UP000558997">
    <property type="component" value="Unassembled WGS sequence"/>
</dbReference>
<accession>A0A841DKH7</accession>
<dbReference type="AlphaFoldDB" id="A0A841DKH7"/>
<dbReference type="Pfam" id="PF14588">
    <property type="entry name" value="YjgF_endoribonc"/>
    <property type="match status" value="1"/>
</dbReference>
<feature type="domain" description="Endoribonuclease L-PSP/chorismate mutase-like" evidence="1">
    <location>
        <begin position="16"/>
        <end position="158"/>
    </location>
</feature>
<gene>
    <name evidence="2" type="ORF">HDA44_000627</name>
</gene>
<dbReference type="RefSeq" id="WP_202887118.1">
    <property type="nucleotide sequence ID" value="NZ_BAAAVN010000005.1"/>
</dbReference>
<dbReference type="EMBL" id="JACHNF010000001">
    <property type="protein sequence ID" value="MBB5977286.1"/>
    <property type="molecule type" value="Genomic_DNA"/>
</dbReference>
<dbReference type="PANTHER" id="PTHR43760">
    <property type="entry name" value="ENDORIBONUCLEASE-RELATED"/>
    <property type="match status" value="1"/>
</dbReference>
<protein>
    <submittedName>
        <fullName evidence="2">Enamine deaminase RidA (YjgF/YER057c/UK114 family)</fullName>
    </submittedName>
</protein>
<dbReference type="SUPFAM" id="SSF55298">
    <property type="entry name" value="YjgF-like"/>
    <property type="match status" value="1"/>
</dbReference>
<dbReference type="InterPro" id="IPR035959">
    <property type="entry name" value="RutC-like_sf"/>
</dbReference>
<organism evidence="2 3">
    <name type="scientific">Kribbella solani</name>
    <dbReference type="NCBI Taxonomy" id="236067"/>
    <lineage>
        <taxon>Bacteria</taxon>
        <taxon>Bacillati</taxon>
        <taxon>Actinomycetota</taxon>
        <taxon>Actinomycetes</taxon>
        <taxon>Propionibacteriales</taxon>
        <taxon>Kribbellaceae</taxon>
        <taxon>Kribbella</taxon>
    </lineage>
</organism>
<keyword evidence="3" id="KW-1185">Reference proteome</keyword>
<name>A0A841DKH7_9ACTN</name>
<evidence type="ECO:0000313" key="2">
    <source>
        <dbReference type="EMBL" id="MBB5977286.1"/>
    </source>
</evidence>
<sequence>MHATEQEPGAGTVAGRLASAGWVLPAPPRPAGDYHPASVGAGLVVTAGQLPRVDGVLAYKGRIGVELSVADARAAAEVATLNALAAMELATGGLDHVRAVLHLRGFLRAVDDFEHHAHVMDAASAVLSAAFPGRHARTAVGVASLPGGAPVEIELLAELAGN</sequence>
<dbReference type="Gene3D" id="3.30.1330.40">
    <property type="entry name" value="RutC-like"/>
    <property type="match status" value="1"/>
</dbReference>
<evidence type="ECO:0000313" key="3">
    <source>
        <dbReference type="Proteomes" id="UP000558997"/>
    </source>
</evidence>
<evidence type="ECO:0000259" key="1">
    <source>
        <dbReference type="Pfam" id="PF14588"/>
    </source>
</evidence>
<dbReference type="PANTHER" id="PTHR43760:SF1">
    <property type="entry name" value="ENDORIBONUCLEASE L-PSP_CHORISMATE MUTASE-LIKE DOMAIN-CONTAINING PROTEIN"/>
    <property type="match status" value="1"/>
</dbReference>
<comment type="caution">
    <text evidence="2">The sequence shown here is derived from an EMBL/GenBank/DDBJ whole genome shotgun (WGS) entry which is preliminary data.</text>
</comment>
<dbReference type="InterPro" id="IPR013813">
    <property type="entry name" value="Endoribo_LPSP/chorism_mut-like"/>
</dbReference>
<reference evidence="2 3" key="1">
    <citation type="submission" date="2020-08" db="EMBL/GenBank/DDBJ databases">
        <title>Sequencing the genomes of 1000 actinobacteria strains.</title>
        <authorList>
            <person name="Klenk H.-P."/>
        </authorList>
    </citation>
    <scope>NUCLEOTIDE SEQUENCE [LARGE SCALE GENOMIC DNA]</scope>
    <source>
        <strain evidence="2 3">DSM 17294</strain>
    </source>
</reference>